<comment type="subunit">
    <text evidence="15">Homohexamer.</text>
</comment>
<comment type="function">
    <text evidence="15">Acts as a processive, ATP-dependent zinc metallopeptidase for both cytoplasmic and membrane proteins. Plays a role in the quality control of integral membrane proteins.</text>
</comment>
<dbReference type="InterPro" id="IPR011546">
    <property type="entry name" value="Pept_M41_FtsH_extracell"/>
</dbReference>
<evidence type="ECO:0000256" key="8">
    <source>
        <dbReference type="ARBA" id="ARBA00022801"/>
    </source>
</evidence>
<dbReference type="NCBIfam" id="NF008004">
    <property type="entry name" value="PRK10733.1"/>
    <property type="match status" value="1"/>
</dbReference>
<dbReference type="MEROPS" id="M41.001"/>
<evidence type="ECO:0000256" key="9">
    <source>
        <dbReference type="ARBA" id="ARBA00022833"/>
    </source>
</evidence>
<dbReference type="HOGENOM" id="CLU_000688_16_2_6"/>
<feature type="transmembrane region" description="Helical" evidence="15">
    <location>
        <begin position="7"/>
        <end position="25"/>
    </location>
</feature>
<comment type="similarity">
    <text evidence="16">Belongs to the AAA ATPase family.</text>
</comment>
<evidence type="ECO:0000256" key="6">
    <source>
        <dbReference type="ARBA" id="ARBA00022723"/>
    </source>
</evidence>
<dbReference type="Gene3D" id="1.10.8.60">
    <property type="match status" value="1"/>
</dbReference>
<dbReference type="InterPro" id="IPR003959">
    <property type="entry name" value="ATPase_AAA_core"/>
</dbReference>
<dbReference type="FunFam" id="3.40.50.300:FF:000001">
    <property type="entry name" value="ATP-dependent zinc metalloprotease FtsH"/>
    <property type="match status" value="1"/>
</dbReference>
<dbReference type="InterPro" id="IPR041569">
    <property type="entry name" value="AAA_lid_3"/>
</dbReference>
<evidence type="ECO:0000256" key="15">
    <source>
        <dbReference type="HAMAP-Rule" id="MF_01458"/>
    </source>
</evidence>
<evidence type="ECO:0000256" key="2">
    <source>
        <dbReference type="ARBA" id="ARBA00010044"/>
    </source>
</evidence>
<evidence type="ECO:0000256" key="11">
    <source>
        <dbReference type="ARBA" id="ARBA00022989"/>
    </source>
</evidence>
<dbReference type="HAMAP" id="MF_01458">
    <property type="entry name" value="FtsH"/>
    <property type="match status" value="1"/>
</dbReference>
<evidence type="ECO:0000256" key="10">
    <source>
        <dbReference type="ARBA" id="ARBA00022840"/>
    </source>
</evidence>
<keyword evidence="12 15" id="KW-0482">Metalloprotease</keyword>
<dbReference type="Gene3D" id="3.40.50.300">
    <property type="entry name" value="P-loop containing nucleotide triphosphate hydrolases"/>
    <property type="match status" value="1"/>
</dbReference>
<dbReference type="InterPro" id="IPR027417">
    <property type="entry name" value="P-loop_NTPase"/>
</dbReference>
<keyword evidence="11 15" id="KW-1133">Transmembrane helix</keyword>
<keyword evidence="7 15" id="KW-0547">Nucleotide-binding</keyword>
<comment type="similarity">
    <text evidence="2 15">In the C-terminal section; belongs to the peptidase M41 family.</text>
</comment>
<evidence type="ECO:0000256" key="17">
    <source>
        <dbReference type="SAM" id="MobiDB-lite"/>
    </source>
</evidence>
<comment type="cofactor">
    <cofactor evidence="15">
        <name>Zn(2+)</name>
        <dbReference type="ChEBI" id="CHEBI:29105"/>
    </cofactor>
    <text evidence="15">Binds 1 zinc ion per subunit.</text>
</comment>
<evidence type="ECO:0000256" key="16">
    <source>
        <dbReference type="RuleBase" id="RU003651"/>
    </source>
</evidence>
<reference evidence="20 22" key="2">
    <citation type="submission" date="2019-07" db="EMBL/GenBank/DDBJ databases">
        <title>Genomic Encyclopedia of Type Strains, Phase I: the one thousand microbial genomes (KMG-I) project.</title>
        <authorList>
            <person name="Kyrpides N."/>
        </authorList>
    </citation>
    <scope>NUCLEOTIDE SEQUENCE [LARGE SCALE GENOMIC DNA]</scope>
    <source>
        <strain evidence="20 22">DSM 17909</strain>
    </source>
</reference>
<comment type="similarity">
    <text evidence="14 15">In the central section; belongs to the AAA ATPase family.</text>
</comment>
<keyword evidence="9 15" id="KW-0862">Zinc</keyword>
<organism evidence="19 21">
    <name type="scientific">Xenorhabdus doucetiae</name>
    <dbReference type="NCBI Taxonomy" id="351671"/>
    <lineage>
        <taxon>Bacteria</taxon>
        <taxon>Pseudomonadati</taxon>
        <taxon>Pseudomonadota</taxon>
        <taxon>Gammaproteobacteria</taxon>
        <taxon>Enterobacterales</taxon>
        <taxon>Morganellaceae</taxon>
        <taxon>Xenorhabdus</taxon>
    </lineage>
</organism>
<dbReference type="InterPro" id="IPR005936">
    <property type="entry name" value="FtsH"/>
</dbReference>
<evidence type="ECO:0000256" key="5">
    <source>
        <dbReference type="ARBA" id="ARBA00022692"/>
    </source>
</evidence>
<dbReference type="InterPro" id="IPR037219">
    <property type="entry name" value="Peptidase_M41-like"/>
</dbReference>
<keyword evidence="8 15" id="KW-0378">Hydrolase</keyword>
<dbReference type="SUPFAM" id="SSF140990">
    <property type="entry name" value="FtsH protease domain-like"/>
    <property type="match status" value="1"/>
</dbReference>
<feature type="binding site" evidence="15">
    <location>
        <position position="418"/>
    </location>
    <ligand>
        <name>Zn(2+)</name>
        <dbReference type="ChEBI" id="CHEBI:29105"/>
        <note>catalytic</note>
    </ligand>
</feature>
<dbReference type="KEGG" id="xdo:XDD1_0472"/>
<dbReference type="GO" id="GO:0016887">
    <property type="term" value="F:ATP hydrolysis activity"/>
    <property type="evidence" value="ECO:0007669"/>
    <property type="project" value="UniProtKB-UniRule"/>
</dbReference>
<feature type="compositionally biased region" description="Low complexity" evidence="17">
    <location>
        <begin position="609"/>
        <end position="619"/>
    </location>
</feature>
<keyword evidence="4 15" id="KW-0645">Protease</keyword>
<feature type="binding site" evidence="15">
    <location>
        <position position="422"/>
    </location>
    <ligand>
        <name>Zn(2+)</name>
        <dbReference type="ChEBI" id="CHEBI:29105"/>
        <note>catalytic</note>
    </ligand>
</feature>
<feature type="domain" description="AAA+ ATPase" evidence="18">
    <location>
        <begin position="188"/>
        <end position="327"/>
    </location>
</feature>
<dbReference type="PANTHER" id="PTHR23076">
    <property type="entry name" value="METALLOPROTEASE M41 FTSH"/>
    <property type="match status" value="1"/>
</dbReference>
<evidence type="ECO:0000256" key="7">
    <source>
        <dbReference type="ARBA" id="ARBA00022741"/>
    </source>
</evidence>
<dbReference type="GO" id="GO:0004222">
    <property type="term" value="F:metalloendopeptidase activity"/>
    <property type="evidence" value="ECO:0007669"/>
    <property type="project" value="InterPro"/>
</dbReference>
<dbReference type="EC" id="3.4.24.-" evidence="15"/>
<dbReference type="SMART" id="SM00382">
    <property type="entry name" value="AAA"/>
    <property type="match status" value="1"/>
</dbReference>
<dbReference type="GO" id="GO:0005524">
    <property type="term" value="F:ATP binding"/>
    <property type="evidence" value="ECO:0007669"/>
    <property type="project" value="UniProtKB-UniRule"/>
</dbReference>
<evidence type="ECO:0000256" key="1">
    <source>
        <dbReference type="ARBA" id="ARBA00004370"/>
    </source>
</evidence>
<evidence type="ECO:0000256" key="13">
    <source>
        <dbReference type="ARBA" id="ARBA00023136"/>
    </source>
</evidence>
<dbReference type="GO" id="GO:0004176">
    <property type="term" value="F:ATP-dependent peptidase activity"/>
    <property type="evidence" value="ECO:0007669"/>
    <property type="project" value="InterPro"/>
</dbReference>
<evidence type="ECO:0000313" key="22">
    <source>
        <dbReference type="Proteomes" id="UP000324170"/>
    </source>
</evidence>
<dbReference type="GO" id="GO:0030163">
    <property type="term" value="P:protein catabolic process"/>
    <property type="evidence" value="ECO:0007669"/>
    <property type="project" value="UniProtKB-UniRule"/>
</dbReference>
<dbReference type="NCBIfam" id="TIGR01241">
    <property type="entry name" value="FtsH_fam"/>
    <property type="match status" value="1"/>
</dbReference>
<protein>
    <recommendedName>
        <fullName evidence="15">ATP-dependent zinc metalloprotease FtsH</fullName>
        <ecNumber evidence="15">3.4.24.-</ecNumber>
    </recommendedName>
</protein>
<reference evidence="19 21" key="1">
    <citation type="submission" date="2013-07" db="EMBL/GenBank/DDBJ databases">
        <authorList>
            <person name="Genoscope - CEA"/>
        </authorList>
    </citation>
    <scope>NUCLEOTIDE SEQUENCE [LARGE SCALE GENOMIC DNA]</scope>
    <source>
        <strain evidence="19">FRM16</strain>
        <strain evidence="21">FRM16 / DSM 17909</strain>
    </source>
</reference>
<gene>
    <name evidence="15 19" type="primary">ftsH</name>
    <name evidence="20" type="ORF">LY16_00492</name>
    <name evidence="19" type="ORF">XDD1_0472</name>
</gene>
<evidence type="ECO:0000256" key="4">
    <source>
        <dbReference type="ARBA" id="ARBA00022670"/>
    </source>
</evidence>
<name>A0A068QQS2_9GAMM</name>
<dbReference type="GO" id="GO:0008270">
    <property type="term" value="F:zinc ion binding"/>
    <property type="evidence" value="ECO:0007669"/>
    <property type="project" value="UniProtKB-UniRule"/>
</dbReference>
<dbReference type="Pfam" id="PF01434">
    <property type="entry name" value="Peptidase_M41"/>
    <property type="match status" value="1"/>
</dbReference>
<feature type="transmembrane region" description="Helical" evidence="15">
    <location>
        <begin position="102"/>
        <end position="123"/>
    </location>
</feature>
<evidence type="ECO:0000313" key="19">
    <source>
        <dbReference type="EMBL" id="CDG16175.1"/>
    </source>
</evidence>
<keyword evidence="22" id="KW-1185">Reference proteome</keyword>
<dbReference type="FunFam" id="1.10.8.60:FF:000001">
    <property type="entry name" value="ATP-dependent zinc metalloprotease FtsH"/>
    <property type="match status" value="1"/>
</dbReference>
<evidence type="ECO:0000256" key="3">
    <source>
        <dbReference type="ARBA" id="ARBA00022475"/>
    </source>
</evidence>
<dbReference type="OrthoDB" id="9809379at2"/>
<dbReference type="PROSITE" id="PS00674">
    <property type="entry name" value="AAA"/>
    <property type="match status" value="1"/>
</dbReference>
<feature type="active site" evidence="15">
    <location>
        <position position="419"/>
    </location>
</feature>
<dbReference type="Pfam" id="PF17862">
    <property type="entry name" value="AAA_lid_3"/>
    <property type="match status" value="1"/>
</dbReference>
<keyword evidence="13 15" id="KW-0472">Membrane</keyword>
<dbReference type="AlphaFoldDB" id="A0A068QQS2"/>
<dbReference type="SUPFAM" id="SSF52540">
    <property type="entry name" value="P-loop containing nucleoside triphosphate hydrolases"/>
    <property type="match status" value="1"/>
</dbReference>
<dbReference type="InterPro" id="IPR003593">
    <property type="entry name" value="AAA+_ATPase"/>
</dbReference>
<feature type="binding site" evidence="15">
    <location>
        <position position="496"/>
    </location>
    <ligand>
        <name>Zn(2+)</name>
        <dbReference type="ChEBI" id="CHEBI:29105"/>
        <note>catalytic</note>
    </ligand>
</feature>
<dbReference type="EMBL" id="VNHN01000005">
    <property type="protein sequence ID" value="TYP15875.1"/>
    <property type="molecule type" value="Genomic_DNA"/>
</dbReference>
<dbReference type="PANTHER" id="PTHR23076:SF97">
    <property type="entry name" value="ATP-DEPENDENT ZINC METALLOPROTEASE YME1L1"/>
    <property type="match status" value="1"/>
</dbReference>
<evidence type="ECO:0000256" key="12">
    <source>
        <dbReference type="ARBA" id="ARBA00023049"/>
    </source>
</evidence>
<dbReference type="GO" id="GO:0005886">
    <property type="term" value="C:plasma membrane"/>
    <property type="evidence" value="ECO:0007669"/>
    <property type="project" value="UniProtKB-SubCell"/>
</dbReference>
<dbReference type="InterPro" id="IPR003960">
    <property type="entry name" value="ATPase_AAA_CS"/>
</dbReference>
<feature type="region of interest" description="Disordered" evidence="17">
    <location>
        <begin position="596"/>
        <end position="639"/>
    </location>
</feature>
<feature type="compositionally biased region" description="Polar residues" evidence="17">
    <location>
        <begin position="620"/>
        <end position="639"/>
    </location>
</feature>
<dbReference type="InterPro" id="IPR000642">
    <property type="entry name" value="Peptidase_M41"/>
</dbReference>
<dbReference type="CDD" id="cd19501">
    <property type="entry name" value="RecA-like_FtsH"/>
    <property type="match status" value="1"/>
</dbReference>
<dbReference type="Proteomes" id="UP000324170">
    <property type="component" value="Unassembled WGS sequence"/>
</dbReference>
<dbReference type="RefSeq" id="WP_045968315.1">
    <property type="nucleotide sequence ID" value="NZ_CAWMED010000001.1"/>
</dbReference>
<dbReference type="Gene3D" id="3.30.720.210">
    <property type="match status" value="1"/>
</dbReference>
<keyword evidence="10 15" id="KW-0067">ATP-binding</keyword>
<proteinExistence type="inferred from homology"/>
<evidence type="ECO:0000313" key="20">
    <source>
        <dbReference type="EMBL" id="TYP15875.1"/>
    </source>
</evidence>
<feature type="binding site" evidence="15">
    <location>
        <begin position="196"/>
        <end position="203"/>
    </location>
    <ligand>
        <name>ATP</name>
        <dbReference type="ChEBI" id="CHEBI:30616"/>
    </ligand>
</feature>
<dbReference type="Pfam" id="PF06480">
    <property type="entry name" value="FtsH_ext"/>
    <property type="match status" value="1"/>
</dbReference>
<dbReference type="FunFam" id="1.20.58.760:FF:000001">
    <property type="entry name" value="ATP-dependent zinc metalloprotease FtsH"/>
    <property type="match status" value="1"/>
</dbReference>
<comment type="subcellular location">
    <subcellularLocation>
        <location evidence="15">Cell membrane</location>
        <topology evidence="15">Multi-pass membrane protein</topology>
        <orientation evidence="15">Cytoplasmic side</orientation>
    </subcellularLocation>
    <subcellularLocation>
        <location evidence="1">Membrane</location>
    </subcellularLocation>
</comment>
<evidence type="ECO:0000313" key="21">
    <source>
        <dbReference type="Proteomes" id="UP000032721"/>
    </source>
</evidence>
<evidence type="ECO:0000256" key="14">
    <source>
        <dbReference type="ARBA" id="ARBA00061570"/>
    </source>
</evidence>
<dbReference type="STRING" id="351671.XDD1_0472"/>
<dbReference type="Proteomes" id="UP000032721">
    <property type="component" value="Chromosome"/>
</dbReference>
<dbReference type="EMBL" id="FO704550">
    <property type="protein sequence ID" value="CDG16175.1"/>
    <property type="molecule type" value="Genomic_DNA"/>
</dbReference>
<dbReference type="GO" id="GO:0006508">
    <property type="term" value="P:proteolysis"/>
    <property type="evidence" value="ECO:0007669"/>
    <property type="project" value="UniProtKB-KW"/>
</dbReference>
<dbReference type="Gene3D" id="1.20.58.760">
    <property type="entry name" value="Peptidase M41"/>
    <property type="match status" value="1"/>
</dbReference>
<keyword evidence="6 15" id="KW-0479">Metal-binding</keyword>
<keyword evidence="3 15" id="KW-1003">Cell membrane</keyword>
<keyword evidence="5 15" id="KW-0812">Transmembrane</keyword>
<dbReference type="Pfam" id="PF00004">
    <property type="entry name" value="AAA"/>
    <property type="match status" value="1"/>
</dbReference>
<accession>A0A068QQS2</accession>
<sequence>MSDMAKNLILWLVIAVVLMLLFQSFGPSDSSGRRVDYSSFITEISQNQISEVRISGRDIDFTKKDNGGKYSTYMPVQDEKLLDTLLNKQIKVVGEPPEQQGLLATLFISWFPMLLLIGVWIFFMRQMQGGGGKGAMSFGKSKARMLTEDQIKTTFADVAGCDEAKEEVGELVEYLREPGRFQKLGGKIPKGILMVGPPGTGKTLLAKAIAGEAKVPFFTISGSDFVEMFVGVGASRVRDMFEQAKKAAPCIIFIDEIDAVGRQRGAGLGGGHDEREQTLNQMLVEMDGFEGNEGIIVIAATNRPDVLDPALLRPGRFDRQVVVGLPDVRGREQILKVHMRRIPLDTDIDASIIARGTPGFSGADLANLVNEAALFAARGSKRVVSMVEFEKAKDKIMMGAERRSMVMTEEQKEATAYHEAGHAIIGRLVPEHDPVHKVTIIPRGRALGVTFFLPEGDQISASRQKLESQVSTLYGGRLAEEIIYGVDNVSTGASNDIKVATSIARNMVTQWGFSEKLGPLLYAEEEGEVFLGRSVAKAKHMSEDTARLIDQEVKAIIDRNYLRARQILMDNLDILHSMKDALMKYETIDAPQIDDLMNRTTVRPPAGWDGDNNGGNNNNRHNTSSPQQTSKPADGNPTT</sequence>
<evidence type="ECO:0000259" key="18">
    <source>
        <dbReference type="SMART" id="SM00382"/>
    </source>
</evidence>